<evidence type="ECO:0000313" key="6">
    <source>
        <dbReference type="Proteomes" id="UP000293589"/>
    </source>
</evidence>
<accession>A0A087AN30</accession>
<dbReference type="OrthoDB" id="8545217at2"/>
<evidence type="ECO:0000313" key="3">
    <source>
        <dbReference type="EMBL" id="KFI60180.1"/>
    </source>
</evidence>
<dbReference type="Proteomes" id="UP000029046">
    <property type="component" value="Unassembled WGS sequence"/>
</dbReference>
<dbReference type="RefSeq" id="WP_033507776.1">
    <property type="nucleotide sequence ID" value="NZ_CP035464.1"/>
</dbReference>
<dbReference type="Proteomes" id="UP000293589">
    <property type="component" value="Chromosome"/>
</dbReference>
<reference evidence="3 5" key="1">
    <citation type="submission" date="2014-03" db="EMBL/GenBank/DDBJ databases">
        <title>Genomics of Bifidobacteria.</title>
        <authorList>
            <person name="Ventura M."/>
            <person name="Milani C."/>
            <person name="Lugli G.A."/>
        </authorList>
    </citation>
    <scope>NUCLEOTIDE SEQUENCE [LARGE SCALE GENOMIC DNA]</scope>
    <source>
        <strain evidence="3 5">LMG 11586</strain>
    </source>
</reference>
<dbReference type="Gene3D" id="3.40.30.10">
    <property type="entry name" value="Glutaredoxin"/>
    <property type="match status" value="1"/>
</dbReference>
<protein>
    <submittedName>
        <fullName evidence="3">Glutaredoxin nrdH</fullName>
    </submittedName>
    <submittedName>
        <fullName evidence="2">NrdH-redoxin</fullName>
    </submittedName>
</protein>
<gene>
    <name evidence="3" type="ORF">BIGA_1684</name>
    <name evidence="4" type="ORF">ESN35_00220</name>
    <name evidence="2" type="ORF">K8U73_05090</name>
</gene>
<dbReference type="Pfam" id="PF00462">
    <property type="entry name" value="Glutaredoxin"/>
    <property type="match status" value="1"/>
</dbReference>
<dbReference type="GO" id="GO:0009055">
    <property type="term" value="F:electron transfer activity"/>
    <property type="evidence" value="ECO:0007669"/>
    <property type="project" value="TreeGrafter"/>
</dbReference>
<proteinExistence type="predicted"/>
<sequence length="92" mass="10175">MTVIVYSTPRCPQCNATKRQLDRMGVPYRQIDVTVDTEASAMLRAAGYRQAPVVMAGDRVWTGYRPDLLRTLAERHDEESHAASHMAAAVAA</sequence>
<dbReference type="CDD" id="cd02976">
    <property type="entry name" value="NrdH"/>
    <property type="match status" value="1"/>
</dbReference>
<dbReference type="eggNOG" id="COG0695">
    <property type="taxonomic scope" value="Bacteria"/>
</dbReference>
<dbReference type="InterPro" id="IPR036249">
    <property type="entry name" value="Thioredoxin-like_sf"/>
</dbReference>
<dbReference type="InterPro" id="IPR002109">
    <property type="entry name" value="Glutaredoxin"/>
</dbReference>
<organism evidence="3 5">
    <name type="scientific">Bifidobacterium pullorum subsp. gallinarum</name>
    <dbReference type="NCBI Taxonomy" id="78344"/>
    <lineage>
        <taxon>Bacteria</taxon>
        <taxon>Bacillati</taxon>
        <taxon>Actinomycetota</taxon>
        <taxon>Actinomycetes</taxon>
        <taxon>Bifidobacteriales</taxon>
        <taxon>Bifidobacteriaceae</taxon>
        <taxon>Bifidobacterium</taxon>
    </lineage>
</organism>
<dbReference type="Proteomes" id="UP000786560">
    <property type="component" value="Unassembled WGS sequence"/>
</dbReference>
<dbReference type="EMBL" id="CP035464">
    <property type="protein sequence ID" value="QAY32035.1"/>
    <property type="molecule type" value="Genomic_DNA"/>
</dbReference>
<dbReference type="AlphaFoldDB" id="A0A087AN30"/>
<evidence type="ECO:0000259" key="1">
    <source>
        <dbReference type="Pfam" id="PF00462"/>
    </source>
</evidence>
<dbReference type="InterPro" id="IPR051548">
    <property type="entry name" value="Grx-like_ET"/>
</dbReference>
<dbReference type="GO" id="GO:0045454">
    <property type="term" value="P:cell redox homeostasis"/>
    <property type="evidence" value="ECO:0007669"/>
    <property type="project" value="TreeGrafter"/>
</dbReference>
<feature type="domain" description="Glutaredoxin" evidence="1">
    <location>
        <begin position="3"/>
        <end position="60"/>
    </location>
</feature>
<dbReference type="PANTHER" id="PTHR34386:SF1">
    <property type="entry name" value="GLUTAREDOXIN-LIKE PROTEIN NRDH"/>
    <property type="match status" value="1"/>
</dbReference>
<dbReference type="SUPFAM" id="SSF52833">
    <property type="entry name" value="Thioredoxin-like"/>
    <property type="match status" value="1"/>
</dbReference>
<evidence type="ECO:0000313" key="5">
    <source>
        <dbReference type="Proteomes" id="UP000029046"/>
    </source>
</evidence>
<evidence type="ECO:0000313" key="4">
    <source>
        <dbReference type="EMBL" id="QAY32035.1"/>
    </source>
</evidence>
<evidence type="ECO:0000313" key="2">
    <source>
        <dbReference type="EMBL" id="HJG41748.1"/>
    </source>
</evidence>
<reference evidence="2" key="3">
    <citation type="journal article" date="2021" name="PeerJ">
        <title>Extensive microbial diversity within the chicken gut microbiome revealed by metagenomics and culture.</title>
        <authorList>
            <person name="Gilroy R."/>
            <person name="Ravi A."/>
            <person name="Getino M."/>
            <person name="Pursley I."/>
            <person name="Horton D.L."/>
            <person name="Alikhan N.F."/>
            <person name="Baker D."/>
            <person name="Gharbi K."/>
            <person name="Hall N."/>
            <person name="Watson M."/>
            <person name="Adriaenssens E.M."/>
            <person name="Foster-Nyarko E."/>
            <person name="Jarju S."/>
            <person name="Secka A."/>
            <person name="Antonio M."/>
            <person name="Oren A."/>
            <person name="Chaudhuri R.R."/>
            <person name="La Ragione R."/>
            <person name="Hildebrand F."/>
            <person name="Pallen M.J."/>
        </authorList>
    </citation>
    <scope>NUCLEOTIDE SEQUENCE</scope>
    <source>
        <strain evidence="2">ChiBcolR7-4860</strain>
    </source>
</reference>
<dbReference type="EMBL" id="JGYX01000006">
    <property type="protein sequence ID" value="KFI60180.1"/>
    <property type="molecule type" value="Genomic_DNA"/>
</dbReference>
<dbReference type="KEGG" id="bgx:ESN35_00220"/>
<dbReference type="PROSITE" id="PS51354">
    <property type="entry name" value="GLUTAREDOXIN_2"/>
    <property type="match status" value="1"/>
</dbReference>
<dbReference type="EMBL" id="DYUX01000018">
    <property type="protein sequence ID" value="HJG41748.1"/>
    <property type="molecule type" value="Genomic_DNA"/>
</dbReference>
<reference evidence="4 6" key="2">
    <citation type="submission" date="2019-01" db="EMBL/GenBank/DDBJ databases">
        <title>Complete genome sequence of Bifidobacterium gallinarum CACC 514.</title>
        <authorList>
            <person name="Jung M."/>
        </authorList>
    </citation>
    <scope>NUCLEOTIDE SEQUENCE [LARGE SCALE GENOMIC DNA]</scope>
    <source>
        <strain evidence="4 6">CACC 514</strain>
    </source>
</reference>
<dbReference type="STRING" id="78344.BIGA_1684"/>
<reference evidence="2" key="4">
    <citation type="submission" date="2021-09" db="EMBL/GenBank/DDBJ databases">
        <authorList>
            <person name="Gilroy R."/>
        </authorList>
    </citation>
    <scope>NUCLEOTIDE SEQUENCE</scope>
    <source>
        <strain evidence="2">ChiBcolR7-4860</strain>
    </source>
</reference>
<keyword evidence="5" id="KW-1185">Reference proteome</keyword>
<dbReference type="PANTHER" id="PTHR34386">
    <property type="entry name" value="GLUTAREDOXIN"/>
    <property type="match status" value="1"/>
</dbReference>
<name>A0A087AN30_9BIFI</name>